<reference evidence="3" key="3">
    <citation type="journal article" date="2011" name="PLoS ONE">
        <title>Genome sequence of a mesophilic hydrogenotrophic methanogen Methanocella paludicola, the first cultivated representative of the order Methanocellales.</title>
        <authorList>
            <person name="Sakai S."/>
            <person name="Takaki Y."/>
            <person name="Shimamura S."/>
            <person name="Sekine M."/>
            <person name="Tajima T."/>
            <person name="Kosugi H."/>
            <person name="Ichikawa N."/>
            <person name="Tasumi E."/>
            <person name="Hiraki A.T."/>
            <person name="Shimizu A."/>
            <person name="Kato Y."/>
            <person name="Nishiko R."/>
            <person name="Mori K."/>
            <person name="Fujita N."/>
            <person name="Imachi H."/>
            <person name="Takai K."/>
        </authorList>
    </citation>
    <scope>NUCLEOTIDE SEQUENCE [LARGE SCALE GENOMIC DNA]</scope>
    <source>
        <strain evidence="3">DSM 17711 / JCM 13418 / NBRC 101707 / SANAE</strain>
    </source>
</reference>
<feature type="domain" description="Histone deacetylase" evidence="1">
    <location>
        <begin position="18"/>
        <end position="291"/>
    </location>
</feature>
<evidence type="ECO:0000259" key="1">
    <source>
        <dbReference type="Pfam" id="PF00850"/>
    </source>
</evidence>
<dbReference type="GeneID" id="8682765"/>
<dbReference type="FunCoup" id="D1YUN4">
    <property type="interactions" value="92"/>
</dbReference>
<dbReference type="Proteomes" id="UP000001882">
    <property type="component" value="Chromosome"/>
</dbReference>
<dbReference type="EMBL" id="AP011532">
    <property type="protein sequence ID" value="BAI60156.1"/>
    <property type="molecule type" value="Genomic_DNA"/>
</dbReference>
<dbReference type="CDD" id="cd09992">
    <property type="entry name" value="HDAC_classII"/>
    <property type="match status" value="1"/>
</dbReference>
<dbReference type="eggNOG" id="arCOG00324">
    <property type="taxonomic scope" value="Archaea"/>
</dbReference>
<dbReference type="Pfam" id="PF00850">
    <property type="entry name" value="Hist_deacetyl"/>
    <property type="match status" value="1"/>
</dbReference>
<name>D1YUN4_METPS</name>
<reference evidence="2 3" key="2">
    <citation type="journal article" date="2008" name="Int. J. Syst. Evol. Microbiol.">
        <title>Methanocella paludicola gen. nov., sp. nov., a methane-producing archaeon, the first isolate of the lineage 'Rice Cluster I', and proposal of the new archaeal order Methanocellales ord. nov.</title>
        <authorList>
            <person name="Sakai S."/>
            <person name="Imachi H."/>
            <person name="Hanada S."/>
            <person name="Ohashi A."/>
            <person name="Harada H."/>
            <person name="Kamagata Y."/>
        </authorList>
    </citation>
    <scope>NUCLEOTIDE SEQUENCE [LARGE SCALE GENOMIC DNA]</scope>
    <source>
        <strain evidence="3">DSM 17711 / JCM 13418 / NBRC 101707 / SANAE</strain>
    </source>
</reference>
<dbReference type="SUPFAM" id="SSF52768">
    <property type="entry name" value="Arginase/deacetylase"/>
    <property type="match status" value="1"/>
</dbReference>
<dbReference type="InParanoid" id="D1YUN4"/>
<evidence type="ECO:0000313" key="3">
    <source>
        <dbReference type="Proteomes" id="UP000001882"/>
    </source>
</evidence>
<dbReference type="KEGG" id="mpd:MCP_0084"/>
<dbReference type="RefSeq" id="WP_012898836.1">
    <property type="nucleotide sequence ID" value="NC_013665.1"/>
</dbReference>
<dbReference type="PRINTS" id="PR01270">
    <property type="entry name" value="HDASUPER"/>
</dbReference>
<dbReference type="InterPro" id="IPR023801">
    <property type="entry name" value="His_deacetylse_dom"/>
</dbReference>
<dbReference type="PATRIC" id="fig|304371.9.peg.90"/>
<reference evidence="2 3" key="1">
    <citation type="journal article" date="2007" name="Appl. Environ. Microbiol.">
        <title>Isolation of key methanogens for global methane emission from rice paddy fields: a novel isolate affiliated with the clone cluster rice cluster I.</title>
        <authorList>
            <person name="Sakai S."/>
            <person name="Imachi H."/>
            <person name="Sekiguchi Y."/>
            <person name="Ohashi A."/>
            <person name="Harada H."/>
            <person name="Kamagata Y."/>
        </authorList>
    </citation>
    <scope>NUCLEOTIDE SEQUENCE [LARGE SCALE GENOMIC DNA]</scope>
    <source>
        <strain evidence="3">DSM 17711 / JCM 13418 / NBRC 101707 / SANAE</strain>
    </source>
</reference>
<gene>
    <name evidence="2" type="ordered locus">MCP_0084</name>
</gene>
<dbReference type="InterPro" id="IPR023696">
    <property type="entry name" value="Ureohydrolase_dom_sf"/>
</dbReference>
<evidence type="ECO:0000313" key="2">
    <source>
        <dbReference type="EMBL" id="BAI60156.1"/>
    </source>
</evidence>
<dbReference type="GO" id="GO:0040029">
    <property type="term" value="P:epigenetic regulation of gene expression"/>
    <property type="evidence" value="ECO:0007669"/>
    <property type="project" value="TreeGrafter"/>
</dbReference>
<dbReference type="PANTHER" id="PTHR10625">
    <property type="entry name" value="HISTONE DEACETYLASE HDAC1-RELATED"/>
    <property type="match status" value="1"/>
</dbReference>
<dbReference type="Gene3D" id="3.40.800.20">
    <property type="entry name" value="Histone deacetylase domain"/>
    <property type="match status" value="1"/>
</dbReference>
<accession>D1YUN4</accession>
<dbReference type="PANTHER" id="PTHR10625:SF11">
    <property type="entry name" value="HISTONE DEACETYLASE 14, CHLOROPLASTIC"/>
    <property type="match status" value="1"/>
</dbReference>
<protein>
    <submittedName>
        <fullName evidence="2">Histone deacetylase</fullName>
    </submittedName>
</protein>
<organism evidence="2 3">
    <name type="scientific">Methanocella paludicola (strain DSM 17711 / JCM 13418 / NBRC 101707 / SANAE)</name>
    <dbReference type="NCBI Taxonomy" id="304371"/>
    <lineage>
        <taxon>Archaea</taxon>
        <taxon>Methanobacteriati</taxon>
        <taxon>Methanobacteriota</taxon>
        <taxon>Stenosarchaea group</taxon>
        <taxon>Methanomicrobia</taxon>
        <taxon>Methanocellales</taxon>
        <taxon>Methanocellaceae</taxon>
        <taxon>Methanocella</taxon>
    </lineage>
</organism>
<dbReference type="InterPro" id="IPR000286">
    <property type="entry name" value="HDACs"/>
</dbReference>
<dbReference type="OrthoDB" id="147549at2157"/>
<dbReference type="AlphaFoldDB" id="D1YUN4"/>
<dbReference type="GO" id="GO:0004407">
    <property type="term" value="F:histone deacetylase activity"/>
    <property type="evidence" value="ECO:0007669"/>
    <property type="project" value="TreeGrafter"/>
</dbReference>
<keyword evidence="3" id="KW-1185">Reference proteome</keyword>
<sequence length="326" mass="34949">MACILYSDDFLGHDLPGHVECKERLEAIMERLRPMGLEFREPRPASVPELEAVHAPWYVRNILGHGRGRLDLDTYMSEGSAMAALKAAGAAVEAVDLALSGQSLAAGMVRPPGHHALPAQAMGFCLFNNAAVGAAHALKKVKKVLIVDWDVHHGNGTELMFYGRPDVLYFSVHQYPHFPGTGAADDTGTGDGEGYNVNVPLPAGSGDADYVHAFESILVPVMDAYRPELVIVSAGYDPHEADPLGDMRMTAPGFGALASLIKTAGSANVVMLLEGGYSLKYLPLCVEASLRGFAGEDHGRISGERTAAATERIVEAAAIQKRYWRL</sequence>
<dbReference type="InterPro" id="IPR037138">
    <property type="entry name" value="His_deacetylse_dom_sf"/>
</dbReference>
<proteinExistence type="predicted"/>
<dbReference type="GO" id="GO:0005737">
    <property type="term" value="C:cytoplasm"/>
    <property type="evidence" value="ECO:0007669"/>
    <property type="project" value="TreeGrafter"/>
</dbReference>
<dbReference type="STRING" id="304371.MCP_0084"/>